<name>A0ABR1F636_9ASCO</name>
<accession>A0ABR1F636</accession>
<keyword evidence="3" id="KW-1185">Reference proteome</keyword>
<evidence type="ECO:0000313" key="3">
    <source>
        <dbReference type="Proteomes" id="UP001498771"/>
    </source>
</evidence>
<evidence type="ECO:0000313" key="2">
    <source>
        <dbReference type="EMBL" id="KAK7205310.1"/>
    </source>
</evidence>
<proteinExistence type="predicted"/>
<dbReference type="Proteomes" id="UP001498771">
    <property type="component" value="Unassembled WGS sequence"/>
</dbReference>
<comment type="caution">
    <text evidence="2">The sequence shown here is derived from an EMBL/GenBank/DDBJ whole genome shotgun (WGS) entry which is preliminary data.</text>
</comment>
<evidence type="ECO:0000256" key="1">
    <source>
        <dbReference type="SAM" id="Phobius"/>
    </source>
</evidence>
<dbReference type="EMBL" id="JBBJBU010000005">
    <property type="protein sequence ID" value="KAK7205310.1"/>
    <property type="molecule type" value="Genomic_DNA"/>
</dbReference>
<feature type="transmembrane region" description="Helical" evidence="1">
    <location>
        <begin position="144"/>
        <end position="166"/>
    </location>
</feature>
<feature type="transmembrane region" description="Helical" evidence="1">
    <location>
        <begin position="172"/>
        <end position="191"/>
    </location>
</feature>
<dbReference type="RefSeq" id="XP_064768343.1">
    <property type="nucleotide sequence ID" value="XM_064909716.1"/>
</dbReference>
<keyword evidence="1" id="KW-0472">Membrane</keyword>
<dbReference type="GeneID" id="90035228"/>
<protein>
    <submittedName>
        <fullName evidence="2">Uncharacterized protein</fullName>
    </submittedName>
</protein>
<reference evidence="2 3" key="1">
    <citation type="submission" date="2024-03" db="EMBL/GenBank/DDBJ databases">
        <title>Genome-scale model development and genomic sequencing of the oleaginous clade Lipomyces.</title>
        <authorList>
            <consortium name="Lawrence Berkeley National Laboratory"/>
            <person name="Czajka J.J."/>
            <person name="Han Y."/>
            <person name="Kim J."/>
            <person name="Mondo S.J."/>
            <person name="Hofstad B.A."/>
            <person name="Robles A."/>
            <person name="Haridas S."/>
            <person name="Riley R."/>
            <person name="LaButti K."/>
            <person name="Pangilinan J."/>
            <person name="Andreopoulos W."/>
            <person name="Lipzen A."/>
            <person name="Yan J."/>
            <person name="Wang M."/>
            <person name="Ng V."/>
            <person name="Grigoriev I.V."/>
            <person name="Spatafora J.W."/>
            <person name="Magnuson J.K."/>
            <person name="Baker S.E."/>
            <person name="Pomraning K.R."/>
        </authorList>
    </citation>
    <scope>NUCLEOTIDE SEQUENCE [LARGE SCALE GENOMIC DNA]</scope>
    <source>
        <strain evidence="2 3">Phaff 52-87</strain>
    </source>
</reference>
<keyword evidence="1" id="KW-1133">Transmembrane helix</keyword>
<keyword evidence="1" id="KW-0812">Transmembrane</keyword>
<sequence>MSHLRKAWRRRFEDLDVDDDQVGEDEVVYLDEQQQEELITSLRTENETINYRYKIAFTTITLLQTPIFVLHPALVYMGAPRGHLLTVLTLSSLLATAYTIHTTPVSTSSLSAAIATDALQREALDGLAWHERVLRRENWTNAQLIIALNFMLSAVIALSAVVQFNPLMGIDYLWFCPLGSLLAVLLVRGWMREGDVDSLEQFRYKYKGA</sequence>
<organism evidence="2 3">
    <name type="scientific">Myxozyma melibiosi</name>
    <dbReference type="NCBI Taxonomy" id="54550"/>
    <lineage>
        <taxon>Eukaryota</taxon>
        <taxon>Fungi</taxon>
        <taxon>Dikarya</taxon>
        <taxon>Ascomycota</taxon>
        <taxon>Saccharomycotina</taxon>
        <taxon>Lipomycetes</taxon>
        <taxon>Lipomycetales</taxon>
        <taxon>Lipomycetaceae</taxon>
        <taxon>Myxozyma</taxon>
    </lineage>
</organism>
<gene>
    <name evidence="2" type="ORF">BZA70DRAFT_152449</name>
</gene>